<evidence type="ECO:0000313" key="1">
    <source>
        <dbReference type="EMBL" id="KHD75998.1"/>
    </source>
</evidence>
<evidence type="ECO:0000313" key="2">
    <source>
        <dbReference type="Proteomes" id="UP000054537"/>
    </source>
</evidence>
<proteinExistence type="predicted"/>
<dbReference type="Proteomes" id="UP000054537">
    <property type="component" value="Unassembled WGS sequence"/>
</dbReference>
<dbReference type="RefSeq" id="WP_043526163.1">
    <property type="nucleotide sequence ID" value="NZ_BAABKU010000023.1"/>
</dbReference>
<reference evidence="1 2" key="1">
    <citation type="submission" date="2014-10" db="EMBL/GenBank/DDBJ databases">
        <title>Draft genome sequence of Actinoplanes utahensis NRRL 12052.</title>
        <authorList>
            <person name="Velasco-Bucheli B."/>
            <person name="del Cerro C."/>
            <person name="Hormigo D."/>
            <person name="Garcia J.L."/>
            <person name="Acebal C."/>
            <person name="Arroyo M."/>
            <person name="de la Mata I."/>
        </authorList>
    </citation>
    <scope>NUCLEOTIDE SEQUENCE [LARGE SCALE GENOMIC DNA]</scope>
    <source>
        <strain evidence="1 2">NRRL 12052</strain>
    </source>
</reference>
<sequence length="83" mass="8584">MSSGEMVAQARSRALPPLVGDLNVESEVLRRVLHAEAVDDGQGEQLDVLICKGLPGLGELGDRLVEQGTDVVLGITCGSGDGL</sequence>
<gene>
    <name evidence="1" type="ORF">MB27_19085</name>
</gene>
<accession>A0A0A6ULP7</accession>
<protein>
    <submittedName>
        <fullName evidence="1">Uncharacterized protein</fullName>
    </submittedName>
</protein>
<dbReference type="EMBL" id="JRTT01000021">
    <property type="protein sequence ID" value="KHD75998.1"/>
    <property type="molecule type" value="Genomic_DNA"/>
</dbReference>
<organism evidence="1 2">
    <name type="scientific">Actinoplanes utahensis</name>
    <dbReference type="NCBI Taxonomy" id="1869"/>
    <lineage>
        <taxon>Bacteria</taxon>
        <taxon>Bacillati</taxon>
        <taxon>Actinomycetota</taxon>
        <taxon>Actinomycetes</taxon>
        <taxon>Micromonosporales</taxon>
        <taxon>Micromonosporaceae</taxon>
        <taxon>Actinoplanes</taxon>
    </lineage>
</organism>
<name>A0A0A6ULP7_ACTUT</name>
<dbReference type="AlphaFoldDB" id="A0A0A6ULP7"/>
<comment type="caution">
    <text evidence="1">The sequence shown here is derived from an EMBL/GenBank/DDBJ whole genome shotgun (WGS) entry which is preliminary data.</text>
</comment>
<keyword evidence="2" id="KW-1185">Reference proteome</keyword>